<protein>
    <submittedName>
        <fullName evidence="1">Uncharacterized protein</fullName>
    </submittedName>
</protein>
<accession>A0ABD5ZML3</accession>
<reference evidence="1 2" key="1">
    <citation type="journal article" date="2019" name="Int. J. Syst. Evol. Microbiol.">
        <title>The Global Catalogue of Microorganisms (GCM) 10K type strain sequencing project: providing services to taxonomists for standard genome sequencing and annotation.</title>
        <authorList>
            <consortium name="The Broad Institute Genomics Platform"/>
            <consortium name="The Broad Institute Genome Sequencing Center for Infectious Disease"/>
            <person name="Wu L."/>
            <person name="Ma J."/>
        </authorList>
    </citation>
    <scope>NUCLEOTIDE SEQUENCE [LARGE SCALE GENOMIC DNA]</scope>
    <source>
        <strain evidence="1 2">DT85</strain>
    </source>
</reference>
<organism evidence="1 2">
    <name type="scientific">Halosegnis marinus</name>
    <dbReference type="NCBI Taxonomy" id="3034023"/>
    <lineage>
        <taxon>Archaea</taxon>
        <taxon>Methanobacteriati</taxon>
        <taxon>Methanobacteriota</taxon>
        <taxon>Stenosarchaea group</taxon>
        <taxon>Halobacteria</taxon>
        <taxon>Halobacteriales</taxon>
        <taxon>Natronomonadaceae</taxon>
        <taxon>Halosegnis</taxon>
    </lineage>
</organism>
<name>A0ABD5ZML3_9EURY</name>
<comment type="caution">
    <text evidence="1">The sequence shown here is derived from an EMBL/GenBank/DDBJ whole genome shotgun (WGS) entry which is preliminary data.</text>
</comment>
<gene>
    <name evidence="1" type="ORF">ACFQJ4_04015</name>
</gene>
<evidence type="ECO:0000313" key="2">
    <source>
        <dbReference type="Proteomes" id="UP001596398"/>
    </source>
</evidence>
<evidence type="ECO:0000313" key="1">
    <source>
        <dbReference type="EMBL" id="MFC7234478.1"/>
    </source>
</evidence>
<dbReference type="AlphaFoldDB" id="A0ABD5ZML3"/>
<dbReference type="RefSeq" id="WP_276235485.1">
    <property type="nucleotide sequence ID" value="NZ_CP119802.1"/>
</dbReference>
<proteinExistence type="predicted"/>
<dbReference type="GeneID" id="79266146"/>
<dbReference type="Proteomes" id="UP001596398">
    <property type="component" value="Unassembled WGS sequence"/>
</dbReference>
<dbReference type="EMBL" id="JBHTAP010000001">
    <property type="protein sequence ID" value="MFC7234478.1"/>
    <property type="molecule type" value="Genomic_DNA"/>
</dbReference>
<dbReference type="InterPro" id="IPR055690">
    <property type="entry name" value="DUF7266"/>
</dbReference>
<sequence length="150" mass="15307">MARAQSTTVGYLLSVAVATLLVVGLVAGVGTFVESEQRAAVDDQLRVVADRLAAQAVAVDTLARRNGGTAYTEPDLPARVVGSTYRVALVVEGGDTLVRVSTADPAVTVTVPVAVGVPVTESGTTGGDLALCYDDVDGDGESELYVGGRR</sequence>
<dbReference type="Pfam" id="PF23928">
    <property type="entry name" value="DUF7266"/>
    <property type="match status" value="1"/>
</dbReference>
<keyword evidence="2" id="KW-1185">Reference proteome</keyword>